<dbReference type="Proteomes" id="UP000249081">
    <property type="component" value="Unassembled WGS sequence"/>
</dbReference>
<comment type="caution">
    <text evidence="1">The sequence shown here is derived from an EMBL/GenBank/DDBJ whole genome shotgun (WGS) entry which is preliminary data.</text>
</comment>
<evidence type="ECO:0000313" key="1">
    <source>
        <dbReference type="EMBL" id="PZO44394.1"/>
    </source>
</evidence>
<gene>
    <name evidence="1" type="ORF">DCF17_03970</name>
</gene>
<proteinExistence type="predicted"/>
<dbReference type="AlphaFoldDB" id="A0A2W4WGU9"/>
<sequence length="138" mass="14438">MGLSMLFPAAAFALGIVDYTPSTTFTLNPSAGNLNQDLGVVQVQSDSPNGWILKVRSTERGTLRHVTHPSAVPYTLIIDGVQVSSLTSGEDVTALTKSALTCDTGCTLSVQATMLASDIDGKPSGSYSDTLVFTLVNQ</sequence>
<accession>A0A2W4WGU9</accession>
<evidence type="ECO:0000313" key="2">
    <source>
        <dbReference type="Proteomes" id="UP000249081"/>
    </source>
</evidence>
<organism evidence="1 2">
    <name type="scientific">Shackletoniella antarctica</name>
    <dbReference type="NCBI Taxonomy" id="268115"/>
    <lineage>
        <taxon>Bacteria</taxon>
        <taxon>Bacillati</taxon>
        <taxon>Cyanobacteriota</taxon>
        <taxon>Cyanophyceae</taxon>
        <taxon>Oculatellales</taxon>
        <taxon>Oculatellaceae</taxon>
        <taxon>Shackletoniella</taxon>
    </lineage>
</organism>
<name>A0A2W4WGU9_9CYAN</name>
<protein>
    <submittedName>
        <fullName evidence="1">Uncharacterized protein</fullName>
    </submittedName>
</protein>
<reference evidence="1 2" key="2">
    <citation type="submission" date="2018-06" db="EMBL/GenBank/DDBJ databases">
        <title>Metagenomic assembly of (sub)arctic Cyanobacteria and their associated microbiome from non-axenic cultures.</title>
        <authorList>
            <person name="Baurain D."/>
        </authorList>
    </citation>
    <scope>NUCLEOTIDE SEQUENCE [LARGE SCALE GENOMIC DNA]</scope>
    <source>
        <strain evidence="1">ULC041bin1</strain>
    </source>
</reference>
<reference evidence="2" key="1">
    <citation type="submission" date="2018-04" db="EMBL/GenBank/DDBJ databases">
        <authorList>
            <person name="Cornet L."/>
        </authorList>
    </citation>
    <scope>NUCLEOTIDE SEQUENCE [LARGE SCALE GENOMIC DNA]</scope>
</reference>
<dbReference type="EMBL" id="QBMN01000017">
    <property type="protein sequence ID" value="PZO44394.1"/>
    <property type="molecule type" value="Genomic_DNA"/>
</dbReference>